<evidence type="ECO:0008006" key="6">
    <source>
        <dbReference type="Google" id="ProtNLM"/>
    </source>
</evidence>
<organism evidence="4 5">
    <name type="scientific">Exophiala bonariae</name>
    <dbReference type="NCBI Taxonomy" id="1690606"/>
    <lineage>
        <taxon>Eukaryota</taxon>
        <taxon>Fungi</taxon>
        <taxon>Dikarya</taxon>
        <taxon>Ascomycota</taxon>
        <taxon>Pezizomycotina</taxon>
        <taxon>Eurotiomycetes</taxon>
        <taxon>Chaetothyriomycetidae</taxon>
        <taxon>Chaetothyriales</taxon>
        <taxon>Herpotrichiellaceae</taxon>
        <taxon>Exophiala</taxon>
    </lineage>
</organism>
<dbReference type="InterPro" id="IPR010987">
    <property type="entry name" value="Glutathione-S-Trfase_C-like"/>
</dbReference>
<dbReference type="InterPro" id="IPR036282">
    <property type="entry name" value="Glutathione-S-Trfase_C_sf"/>
</dbReference>
<dbReference type="Pfam" id="PF13410">
    <property type="entry name" value="GST_C_2"/>
    <property type="match status" value="1"/>
</dbReference>
<dbReference type="PROSITE" id="PS50405">
    <property type="entry name" value="GST_CTER"/>
    <property type="match status" value="1"/>
</dbReference>
<dbReference type="SFLD" id="SFLDS00019">
    <property type="entry name" value="Glutathione_Transferase_(cytos"/>
    <property type="match status" value="1"/>
</dbReference>
<evidence type="ECO:0000259" key="3">
    <source>
        <dbReference type="PROSITE" id="PS50405"/>
    </source>
</evidence>
<protein>
    <recommendedName>
        <fullName evidence="6">Glutathione S-transferase</fullName>
    </recommendedName>
</protein>
<dbReference type="SFLD" id="SFLDG00358">
    <property type="entry name" value="Main_(cytGST)"/>
    <property type="match status" value="1"/>
</dbReference>
<dbReference type="Gene3D" id="3.40.30.10">
    <property type="entry name" value="Glutaredoxin"/>
    <property type="match status" value="1"/>
</dbReference>
<comment type="caution">
    <text evidence="4">The sequence shown here is derived from an EMBL/GenBank/DDBJ whole genome shotgun (WGS) entry which is preliminary data.</text>
</comment>
<evidence type="ECO:0000313" key="5">
    <source>
        <dbReference type="Proteomes" id="UP001358417"/>
    </source>
</evidence>
<feature type="domain" description="GST C-terminal" evidence="3">
    <location>
        <begin position="102"/>
        <end position="225"/>
    </location>
</feature>
<evidence type="ECO:0000256" key="1">
    <source>
        <dbReference type="ARBA" id="ARBA00007409"/>
    </source>
</evidence>
<reference evidence="4 5" key="1">
    <citation type="submission" date="2023-08" db="EMBL/GenBank/DDBJ databases">
        <title>Black Yeasts Isolated from many extreme environments.</title>
        <authorList>
            <person name="Coleine C."/>
            <person name="Stajich J.E."/>
            <person name="Selbmann L."/>
        </authorList>
    </citation>
    <scope>NUCLEOTIDE SEQUENCE [LARGE SCALE GENOMIC DNA]</scope>
    <source>
        <strain evidence="4 5">CCFEE 5792</strain>
    </source>
</reference>
<name>A0AAV9MYE8_9EURO</name>
<dbReference type="Gene3D" id="1.20.1050.10">
    <property type="match status" value="1"/>
</dbReference>
<dbReference type="InterPro" id="IPR036249">
    <property type="entry name" value="Thioredoxin-like_sf"/>
</dbReference>
<dbReference type="PROSITE" id="PS50404">
    <property type="entry name" value="GST_NTER"/>
    <property type="match status" value="1"/>
</dbReference>
<evidence type="ECO:0000313" key="4">
    <source>
        <dbReference type="EMBL" id="KAK5045775.1"/>
    </source>
</evidence>
<evidence type="ECO:0000259" key="2">
    <source>
        <dbReference type="PROSITE" id="PS50404"/>
    </source>
</evidence>
<dbReference type="AlphaFoldDB" id="A0AAV9MYE8"/>
<dbReference type="PANTHER" id="PTHR44051:SF2">
    <property type="entry name" value="HYPOTHETICAL GLUTATHIONE S-TRANSFERASE LIKE PROTEIN"/>
    <property type="match status" value="1"/>
</dbReference>
<feature type="domain" description="GST N-terminal" evidence="2">
    <location>
        <begin position="2"/>
        <end position="85"/>
    </location>
</feature>
<proteinExistence type="inferred from homology"/>
<dbReference type="PANTHER" id="PTHR44051">
    <property type="entry name" value="GLUTATHIONE S-TRANSFERASE-RELATED"/>
    <property type="match status" value="1"/>
</dbReference>
<gene>
    <name evidence="4" type="ORF">LTR84_008868</name>
</gene>
<accession>A0AAV9MYE8</accession>
<dbReference type="SUPFAM" id="SSF52833">
    <property type="entry name" value="Thioredoxin-like"/>
    <property type="match status" value="1"/>
</dbReference>
<keyword evidence="5" id="KW-1185">Reference proteome</keyword>
<dbReference type="EMBL" id="JAVRRD010000034">
    <property type="protein sequence ID" value="KAK5045775.1"/>
    <property type="molecule type" value="Genomic_DNA"/>
</dbReference>
<dbReference type="SUPFAM" id="SSF47616">
    <property type="entry name" value="GST C-terminal domain-like"/>
    <property type="match status" value="1"/>
</dbReference>
<dbReference type="InterPro" id="IPR004045">
    <property type="entry name" value="Glutathione_S-Trfase_N"/>
</dbReference>
<dbReference type="RefSeq" id="XP_064701386.1">
    <property type="nucleotide sequence ID" value="XM_064852411.1"/>
</dbReference>
<sequence length="225" mass="25100">MGQLILHEDPLSANCYKIKLTAALLSIPLERRRYSILAGETKTPEFLQNISAFGRIPVLQIDATTLLPESNAACFYLAENAASLSSSTSTASSPLLNLIPTSALQRADMLRWMFFEQNNHEPTVATLRYWLYVLGEETLAEDRIVQLPGKRVAARQAIDYVEDRLSKSESGWLVGDGITLADICLFAYTHLAHNSGFDLKDWPAVVAWCERIKAVDGFIEYDESN</sequence>
<comment type="similarity">
    <text evidence="1">Belongs to the GST superfamily.</text>
</comment>
<dbReference type="InterPro" id="IPR040079">
    <property type="entry name" value="Glutathione_S-Trfase"/>
</dbReference>
<dbReference type="GeneID" id="89977030"/>
<dbReference type="Pfam" id="PF02798">
    <property type="entry name" value="GST_N"/>
    <property type="match status" value="1"/>
</dbReference>
<dbReference type="Proteomes" id="UP001358417">
    <property type="component" value="Unassembled WGS sequence"/>
</dbReference>